<dbReference type="Gene3D" id="3.10.180.10">
    <property type="entry name" value="2,3-Dihydroxybiphenyl 1,2-Dioxygenase, domain 1"/>
    <property type="match status" value="1"/>
</dbReference>
<dbReference type="PANTHER" id="PTHR21366:SF22">
    <property type="entry name" value="VOC DOMAIN-CONTAINING PROTEIN"/>
    <property type="match status" value="1"/>
</dbReference>
<dbReference type="InterPro" id="IPR029068">
    <property type="entry name" value="Glyas_Bleomycin-R_OHBP_Dase"/>
</dbReference>
<evidence type="ECO:0000259" key="1">
    <source>
        <dbReference type="PROSITE" id="PS51819"/>
    </source>
</evidence>
<accession>A0A5B8NPN8</accession>
<dbReference type="Pfam" id="PF00903">
    <property type="entry name" value="Glyoxalase"/>
    <property type="match status" value="1"/>
</dbReference>
<dbReference type="CDD" id="cd07245">
    <property type="entry name" value="VOC_like"/>
    <property type="match status" value="1"/>
</dbReference>
<sequence length="119" mass="13694">MGVTRYLHTAILVSDVEKAESFYTHILELPKTERSLKFPGVWYQLGDYQIHLIEDQNWKATEVNQKWGRNPHLALAVSDLEKMKTRLKTKGYPFQESSSGRAALFTKDPDGNIIELSQQ</sequence>
<dbReference type="InterPro" id="IPR050383">
    <property type="entry name" value="GlyoxalaseI/FosfomycinResist"/>
</dbReference>
<dbReference type="InterPro" id="IPR037523">
    <property type="entry name" value="VOC_core"/>
</dbReference>
<dbReference type="EMBL" id="CP042326">
    <property type="protein sequence ID" value="QDZ40501.1"/>
    <property type="molecule type" value="Genomic_DNA"/>
</dbReference>
<protein>
    <submittedName>
        <fullName evidence="2">Glyoxalase</fullName>
    </submittedName>
</protein>
<dbReference type="KEGG" id="enn:FRE64_11380"/>
<dbReference type="Proteomes" id="UP000318453">
    <property type="component" value="Chromosome"/>
</dbReference>
<dbReference type="OrthoDB" id="192739at2"/>
<proteinExistence type="predicted"/>
<organism evidence="2 3">
    <name type="scientific">Euhalothece natronophila Z-M001</name>
    <dbReference type="NCBI Taxonomy" id="522448"/>
    <lineage>
        <taxon>Bacteria</taxon>
        <taxon>Bacillati</taxon>
        <taxon>Cyanobacteriota</taxon>
        <taxon>Cyanophyceae</taxon>
        <taxon>Oscillatoriophycideae</taxon>
        <taxon>Chroococcales</taxon>
        <taxon>Halothecacae</taxon>
        <taxon>Halothece cluster</taxon>
        <taxon>Euhalothece</taxon>
    </lineage>
</organism>
<evidence type="ECO:0000313" key="3">
    <source>
        <dbReference type="Proteomes" id="UP000318453"/>
    </source>
</evidence>
<dbReference type="PANTHER" id="PTHR21366">
    <property type="entry name" value="GLYOXALASE FAMILY PROTEIN"/>
    <property type="match status" value="1"/>
</dbReference>
<dbReference type="SUPFAM" id="SSF54593">
    <property type="entry name" value="Glyoxalase/Bleomycin resistance protein/Dihydroxybiphenyl dioxygenase"/>
    <property type="match status" value="1"/>
</dbReference>
<dbReference type="InterPro" id="IPR004360">
    <property type="entry name" value="Glyas_Fos-R_dOase_dom"/>
</dbReference>
<name>A0A5B8NPN8_9CHRO</name>
<dbReference type="AlphaFoldDB" id="A0A5B8NPN8"/>
<feature type="domain" description="VOC" evidence="1">
    <location>
        <begin position="5"/>
        <end position="119"/>
    </location>
</feature>
<gene>
    <name evidence="2" type="ORF">FRE64_11380</name>
</gene>
<reference evidence="2" key="1">
    <citation type="submission" date="2019-08" db="EMBL/GenBank/DDBJ databases">
        <title>Carotenoids and Carotenoid Binding Proteins in the Halophilic Cyanobacterium Euhalothece sp. ZM00.</title>
        <authorList>
            <person name="Cho S.M."/>
            <person name="Song J.Y."/>
            <person name="Park Y.-I."/>
        </authorList>
    </citation>
    <scope>NUCLEOTIDE SEQUENCE [LARGE SCALE GENOMIC DNA]</scope>
    <source>
        <strain evidence="2">Z-M001</strain>
    </source>
</reference>
<evidence type="ECO:0000313" key="2">
    <source>
        <dbReference type="EMBL" id="QDZ40501.1"/>
    </source>
</evidence>
<dbReference type="RefSeq" id="WP_146296299.1">
    <property type="nucleotide sequence ID" value="NZ_CP042326.1"/>
</dbReference>
<dbReference type="PROSITE" id="PS51819">
    <property type="entry name" value="VOC"/>
    <property type="match status" value="1"/>
</dbReference>
<keyword evidence="3" id="KW-1185">Reference proteome</keyword>